<evidence type="ECO:0000256" key="2">
    <source>
        <dbReference type="ARBA" id="ARBA00022475"/>
    </source>
</evidence>
<keyword evidence="2" id="KW-1003">Cell membrane</keyword>
<organism evidence="10 11">
    <name type="scientific">Pseudogemmobacter humi</name>
    <dbReference type="NCBI Taxonomy" id="2483812"/>
    <lineage>
        <taxon>Bacteria</taxon>
        <taxon>Pseudomonadati</taxon>
        <taxon>Pseudomonadota</taxon>
        <taxon>Alphaproteobacteria</taxon>
        <taxon>Rhodobacterales</taxon>
        <taxon>Paracoccaceae</taxon>
        <taxon>Pseudogemmobacter</taxon>
    </lineage>
</organism>
<feature type="domain" description="DUF4131" evidence="9">
    <location>
        <begin position="86"/>
        <end position="234"/>
    </location>
</feature>
<keyword evidence="4 7" id="KW-1133">Transmembrane helix</keyword>
<evidence type="ECO:0000256" key="3">
    <source>
        <dbReference type="ARBA" id="ARBA00022692"/>
    </source>
</evidence>
<feature type="transmembrane region" description="Helical" evidence="7">
    <location>
        <begin position="107"/>
        <end position="127"/>
    </location>
</feature>
<feature type="region of interest" description="Disordered" evidence="6">
    <location>
        <begin position="714"/>
        <end position="736"/>
    </location>
</feature>
<feature type="transmembrane region" description="Helical" evidence="7">
    <location>
        <begin position="433"/>
        <end position="455"/>
    </location>
</feature>
<feature type="transmembrane region" description="Helical" evidence="7">
    <location>
        <begin position="399"/>
        <end position="421"/>
    </location>
</feature>
<feature type="transmembrane region" description="Helical" evidence="7">
    <location>
        <begin position="530"/>
        <end position="548"/>
    </location>
</feature>
<dbReference type="Pfam" id="PF13567">
    <property type="entry name" value="DUF4131"/>
    <property type="match status" value="1"/>
</dbReference>
<evidence type="ECO:0000259" key="8">
    <source>
        <dbReference type="Pfam" id="PF03772"/>
    </source>
</evidence>
<keyword evidence="5 7" id="KW-0472">Membrane</keyword>
<evidence type="ECO:0000256" key="5">
    <source>
        <dbReference type="ARBA" id="ARBA00023136"/>
    </source>
</evidence>
<accession>A0A3P5XG04</accession>
<evidence type="ECO:0000259" key="9">
    <source>
        <dbReference type="Pfam" id="PF13567"/>
    </source>
</evidence>
<dbReference type="InterPro" id="IPR025405">
    <property type="entry name" value="DUF4131"/>
</dbReference>
<evidence type="ECO:0000256" key="7">
    <source>
        <dbReference type="SAM" id="Phobius"/>
    </source>
</evidence>
<dbReference type="GO" id="GO:0005886">
    <property type="term" value="C:plasma membrane"/>
    <property type="evidence" value="ECO:0007669"/>
    <property type="project" value="UniProtKB-SubCell"/>
</dbReference>
<feature type="transmembrane region" description="Helical" evidence="7">
    <location>
        <begin position="336"/>
        <end position="354"/>
    </location>
</feature>
<feature type="domain" description="ComEC/Rec2-related protein" evidence="8">
    <location>
        <begin position="276"/>
        <end position="551"/>
    </location>
</feature>
<reference evidence="10 11" key="1">
    <citation type="submission" date="2018-11" db="EMBL/GenBank/DDBJ databases">
        <authorList>
            <person name="Criscuolo A."/>
        </authorList>
    </citation>
    <scope>NUCLEOTIDE SEQUENCE [LARGE SCALE GENOMIC DNA]</scope>
    <source>
        <strain evidence="10">ACIP111625</strain>
    </source>
</reference>
<dbReference type="Proteomes" id="UP000277498">
    <property type="component" value="Unassembled WGS sequence"/>
</dbReference>
<dbReference type="Pfam" id="PF03772">
    <property type="entry name" value="Competence"/>
    <property type="match status" value="1"/>
</dbReference>
<evidence type="ECO:0000256" key="1">
    <source>
        <dbReference type="ARBA" id="ARBA00004651"/>
    </source>
</evidence>
<feature type="transmembrane region" description="Helical" evidence="7">
    <location>
        <begin position="81"/>
        <end position="101"/>
    </location>
</feature>
<name>A0A3P5XG04_9RHOB</name>
<dbReference type="PANTHER" id="PTHR30619:SF1">
    <property type="entry name" value="RECOMBINATION PROTEIN 2"/>
    <property type="match status" value="1"/>
</dbReference>
<keyword evidence="11" id="KW-1185">Reference proteome</keyword>
<feature type="transmembrane region" description="Helical" evidence="7">
    <location>
        <begin position="55"/>
        <end position="74"/>
    </location>
</feature>
<feature type="transmembrane region" description="Helical" evidence="7">
    <location>
        <begin position="498"/>
        <end position="518"/>
    </location>
</feature>
<proteinExistence type="predicted"/>
<keyword evidence="3 7" id="KW-0812">Transmembrane</keyword>
<dbReference type="EMBL" id="UXAW01000078">
    <property type="protein sequence ID" value="VDC30381.1"/>
    <property type="molecule type" value="Genomic_DNA"/>
</dbReference>
<protein>
    <submittedName>
        <fullName evidence="10">ComEC family competence protein</fullName>
    </submittedName>
</protein>
<evidence type="ECO:0000256" key="6">
    <source>
        <dbReference type="SAM" id="MobiDB-lite"/>
    </source>
</evidence>
<dbReference type="NCBIfam" id="TIGR00360">
    <property type="entry name" value="ComEC_N-term"/>
    <property type="match status" value="1"/>
</dbReference>
<dbReference type="InterPro" id="IPR052159">
    <property type="entry name" value="Competence_DNA_uptake"/>
</dbReference>
<feature type="transmembrane region" description="Helical" evidence="7">
    <location>
        <begin position="467"/>
        <end position="491"/>
    </location>
</feature>
<feature type="transmembrane region" description="Helical" evidence="7">
    <location>
        <begin position="295"/>
        <end position="316"/>
    </location>
</feature>
<gene>
    <name evidence="10" type="ORF">XINFAN_02552</name>
</gene>
<comment type="subcellular location">
    <subcellularLocation>
        <location evidence="1">Cell membrane</location>
        <topology evidence="1">Multi-pass membrane protein</topology>
    </subcellularLocation>
</comment>
<dbReference type="InterPro" id="IPR004477">
    <property type="entry name" value="ComEC_N"/>
</dbReference>
<evidence type="ECO:0000313" key="10">
    <source>
        <dbReference type="EMBL" id="VDC30381.1"/>
    </source>
</evidence>
<evidence type="ECO:0000313" key="11">
    <source>
        <dbReference type="Proteomes" id="UP000277498"/>
    </source>
</evidence>
<feature type="transmembrane region" description="Helical" evidence="7">
    <location>
        <begin position="555"/>
        <end position="571"/>
    </location>
</feature>
<dbReference type="PANTHER" id="PTHR30619">
    <property type="entry name" value="DNA INTERNALIZATION/COMPETENCE PROTEIN COMEC/REC2"/>
    <property type="match status" value="1"/>
</dbReference>
<dbReference type="OrthoDB" id="9790149at2"/>
<sequence length="736" mass="76447">MPGEDGPDLRRFAGRIYARRAGKGKVADTSTAGAPLAVPGRLAAPFHALESARGHLFPLAAILFGLGVGLWFAWPVEPGTQVCAGMAALAVLGLAVAALAPDPFRPAGAALLALALGFLAPGLRAQLQAAPVLSTRYYGAVEGRIVEIDRSGSDAMRLTLDRVVLERRAAAETPVRVRVSLHGGQGWHAPQPGEVVILTAHLAPPQGPAEPGGFDFRRMAFFDQLGAVGYSRTPVLLLEPPAAGEEWIGRLRSYFSAGIRAHIPGEAGAFASGAMTGDRSGISQATVEALRDSSLAHILAISGMNLAFLAAFVFALIRGSIACIPPLALRVNAKKIAAFVSIFVALFYLLLSGSNVATERAFVMTCVMLVAVLLDRRALTLRSAAIAGVVMLTLRPESLLAPGFQMSMAATVALIAGFQALDRHMQHGRLPRWTVPVITLVASSAIGGSATAPYAAAHFNRFADYGLLANLLTVPAMGVAIMPMGVLAFLLAPFGLAFLPLWVMGLASEWILFVAYFVAEFDGSVTAIPAPHRLALPLITLGGLWLIAWPGRARLAGLAVLLGGLAVWPLASRPALLISSDGALAGLAGPEGRALSAPSGGGFTATTWLENDGDLATQQQAAARPGFDGPREARRFAFAGLSGVVLSGGKGEALLAEACAEHDLVILAARAQDPPPGCPLFDQSLLAMTGALALHPGAQGGVLVTPARDARIWSPPPPDPARIAGSLPPGFSLRLR</sequence>
<dbReference type="AlphaFoldDB" id="A0A3P5XG04"/>
<evidence type="ECO:0000256" key="4">
    <source>
        <dbReference type="ARBA" id="ARBA00022989"/>
    </source>
</evidence>